<feature type="coiled-coil region" evidence="1">
    <location>
        <begin position="45"/>
        <end position="72"/>
    </location>
</feature>
<evidence type="ECO:0000313" key="4">
    <source>
        <dbReference type="Proteomes" id="UP001215280"/>
    </source>
</evidence>
<keyword evidence="4" id="KW-1185">Reference proteome</keyword>
<dbReference type="EMBL" id="JARJLG010000128">
    <property type="protein sequence ID" value="KAJ7740263.1"/>
    <property type="molecule type" value="Genomic_DNA"/>
</dbReference>
<feature type="transmembrane region" description="Helical" evidence="2">
    <location>
        <begin position="20"/>
        <end position="43"/>
    </location>
</feature>
<accession>A0AAD7ICZ0</accession>
<gene>
    <name evidence="3" type="ORF">DFH07DRAFT_1064270</name>
</gene>
<evidence type="ECO:0000256" key="1">
    <source>
        <dbReference type="SAM" id="Coils"/>
    </source>
</evidence>
<keyword evidence="1" id="KW-0175">Coiled coil</keyword>
<name>A0AAD7ICZ0_9AGAR</name>
<sequence>MCDNPMSQIISSLLLGCLSLIPNVTLRYTLLAIIVCLAVMRGIHFQRLSTQLRQLKNKVKMAEEILQTAKLYCPMDVLCLTEQGVQLLEVSRTMSMIRCRILESGHFSWKIYRLLSRDIAACARDVKRIRTAAQLIVEAENQRRYTEDIIATKTMLNPPGIQAFTVQPNLHLAEQSYNIV</sequence>
<comment type="caution">
    <text evidence="3">The sequence shown here is derived from an EMBL/GenBank/DDBJ whole genome shotgun (WGS) entry which is preliminary data.</text>
</comment>
<evidence type="ECO:0000256" key="2">
    <source>
        <dbReference type="SAM" id="Phobius"/>
    </source>
</evidence>
<protein>
    <submittedName>
        <fullName evidence="3">Uncharacterized protein</fullName>
    </submittedName>
</protein>
<organism evidence="3 4">
    <name type="scientific">Mycena maculata</name>
    <dbReference type="NCBI Taxonomy" id="230809"/>
    <lineage>
        <taxon>Eukaryota</taxon>
        <taxon>Fungi</taxon>
        <taxon>Dikarya</taxon>
        <taxon>Basidiomycota</taxon>
        <taxon>Agaricomycotina</taxon>
        <taxon>Agaricomycetes</taxon>
        <taxon>Agaricomycetidae</taxon>
        <taxon>Agaricales</taxon>
        <taxon>Marasmiineae</taxon>
        <taxon>Mycenaceae</taxon>
        <taxon>Mycena</taxon>
    </lineage>
</organism>
<reference evidence="3" key="1">
    <citation type="submission" date="2023-03" db="EMBL/GenBank/DDBJ databases">
        <title>Massive genome expansion in bonnet fungi (Mycena s.s.) driven by repeated elements and novel gene families across ecological guilds.</title>
        <authorList>
            <consortium name="Lawrence Berkeley National Laboratory"/>
            <person name="Harder C.B."/>
            <person name="Miyauchi S."/>
            <person name="Viragh M."/>
            <person name="Kuo A."/>
            <person name="Thoen E."/>
            <person name="Andreopoulos B."/>
            <person name="Lu D."/>
            <person name="Skrede I."/>
            <person name="Drula E."/>
            <person name="Henrissat B."/>
            <person name="Morin E."/>
            <person name="Kohler A."/>
            <person name="Barry K."/>
            <person name="LaButti K."/>
            <person name="Morin E."/>
            <person name="Salamov A."/>
            <person name="Lipzen A."/>
            <person name="Mereny Z."/>
            <person name="Hegedus B."/>
            <person name="Baldrian P."/>
            <person name="Stursova M."/>
            <person name="Weitz H."/>
            <person name="Taylor A."/>
            <person name="Grigoriev I.V."/>
            <person name="Nagy L.G."/>
            <person name="Martin F."/>
            <person name="Kauserud H."/>
        </authorList>
    </citation>
    <scope>NUCLEOTIDE SEQUENCE</scope>
    <source>
        <strain evidence="3">CBHHK188m</strain>
    </source>
</reference>
<keyword evidence="2" id="KW-0812">Transmembrane</keyword>
<dbReference type="AlphaFoldDB" id="A0AAD7ICZ0"/>
<dbReference type="Proteomes" id="UP001215280">
    <property type="component" value="Unassembled WGS sequence"/>
</dbReference>
<proteinExistence type="predicted"/>
<keyword evidence="2" id="KW-1133">Transmembrane helix</keyword>
<evidence type="ECO:0000313" key="3">
    <source>
        <dbReference type="EMBL" id="KAJ7740263.1"/>
    </source>
</evidence>
<keyword evidence="2" id="KW-0472">Membrane</keyword>